<comment type="caution">
    <text evidence="1">The sequence shown here is derived from an EMBL/GenBank/DDBJ whole genome shotgun (WGS) entry which is preliminary data.</text>
</comment>
<dbReference type="Proteomes" id="UP001632038">
    <property type="component" value="Unassembled WGS sequence"/>
</dbReference>
<gene>
    <name evidence="1" type="ORF">CASFOL_009025</name>
</gene>
<reference evidence="2" key="1">
    <citation type="journal article" date="2024" name="IScience">
        <title>Strigolactones Initiate the Formation of Haustorium-like Structures in Castilleja.</title>
        <authorList>
            <person name="Buerger M."/>
            <person name="Peterson D."/>
            <person name="Chory J."/>
        </authorList>
    </citation>
    <scope>NUCLEOTIDE SEQUENCE [LARGE SCALE GENOMIC DNA]</scope>
</reference>
<keyword evidence="2" id="KW-1185">Reference proteome</keyword>
<sequence length="138" mass="15355">MVLGSVVPSNRVRYPCTLVGFIGRFLQHRCRGSVFHWARNNTICSCSKSLPDNSARYLIANESRDNLAVRECSVHMVTGINDASSNPGWTAEPTLDRIKLLKISWPLCVLNLSLDVQTMLLMPLPNGLFVVILKGLFP</sequence>
<dbReference type="AlphaFoldDB" id="A0ABD3E157"/>
<organism evidence="1 2">
    <name type="scientific">Castilleja foliolosa</name>
    <dbReference type="NCBI Taxonomy" id="1961234"/>
    <lineage>
        <taxon>Eukaryota</taxon>
        <taxon>Viridiplantae</taxon>
        <taxon>Streptophyta</taxon>
        <taxon>Embryophyta</taxon>
        <taxon>Tracheophyta</taxon>
        <taxon>Spermatophyta</taxon>
        <taxon>Magnoliopsida</taxon>
        <taxon>eudicotyledons</taxon>
        <taxon>Gunneridae</taxon>
        <taxon>Pentapetalae</taxon>
        <taxon>asterids</taxon>
        <taxon>lamiids</taxon>
        <taxon>Lamiales</taxon>
        <taxon>Orobanchaceae</taxon>
        <taxon>Pedicularideae</taxon>
        <taxon>Castillejinae</taxon>
        <taxon>Castilleja</taxon>
    </lineage>
</organism>
<name>A0ABD3E157_9LAMI</name>
<evidence type="ECO:0000313" key="2">
    <source>
        <dbReference type="Proteomes" id="UP001632038"/>
    </source>
</evidence>
<accession>A0ABD3E157</accession>
<dbReference type="EMBL" id="JAVIJP010000009">
    <property type="protein sequence ID" value="KAL3648057.1"/>
    <property type="molecule type" value="Genomic_DNA"/>
</dbReference>
<protein>
    <submittedName>
        <fullName evidence="1">Uncharacterized protein</fullName>
    </submittedName>
</protein>
<proteinExistence type="predicted"/>
<evidence type="ECO:0000313" key="1">
    <source>
        <dbReference type="EMBL" id="KAL3648057.1"/>
    </source>
</evidence>